<dbReference type="Gene3D" id="3.40.50.720">
    <property type="entry name" value="NAD(P)-binding Rossmann-like Domain"/>
    <property type="match status" value="1"/>
</dbReference>
<keyword evidence="7" id="KW-0560">Oxidoreductase</keyword>
<evidence type="ECO:0000256" key="1">
    <source>
        <dbReference type="ARBA" id="ARBA00005010"/>
    </source>
</evidence>
<evidence type="ECO:0000256" key="6">
    <source>
        <dbReference type="ARBA" id="ARBA00022691"/>
    </source>
</evidence>
<evidence type="ECO:0000256" key="3">
    <source>
        <dbReference type="ARBA" id="ARBA00022573"/>
    </source>
</evidence>
<evidence type="ECO:0000256" key="4">
    <source>
        <dbReference type="ARBA" id="ARBA00022603"/>
    </source>
</evidence>
<keyword evidence="5" id="KW-0808">Transferase</keyword>
<comment type="caution">
    <text evidence="15">The sequence shown here is derived from an EMBL/GenBank/DDBJ whole genome shotgun (WGS) entry which is preliminary data.</text>
</comment>
<organism evidence="15 16">
    <name type="scientific">Bifiguratus adelaidae</name>
    <dbReference type="NCBI Taxonomy" id="1938954"/>
    <lineage>
        <taxon>Eukaryota</taxon>
        <taxon>Fungi</taxon>
        <taxon>Fungi incertae sedis</taxon>
        <taxon>Mucoromycota</taxon>
        <taxon>Mucoromycotina</taxon>
        <taxon>Endogonomycetes</taxon>
        <taxon>Endogonales</taxon>
        <taxon>Endogonales incertae sedis</taxon>
        <taxon>Bifiguratus</taxon>
    </lineage>
</organism>
<dbReference type="SUPFAM" id="SSF51735">
    <property type="entry name" value="NAD(P)-binding Rossmann-fold domains"/>
    <property type="match status" value="1"/>
</dbReference>
<dbReference type="SUPFAM" id="SSF75615">
    <property type="entry name" value="Siroheme synthase middle domains-like"/>
    <property type="match status" value="1"/>
</dbReference>
<sequence length="547" mass="60112">MDVPRAQGGASLLISWRCEQKRVLVVGTGHVAASRVLTALEADALVTLYGPRQYLCHELTVRVERGEVEYMDTWYDDSRLASFDLVFSCHHDESLSETIAADCRRLRVPINTADRPTLCDFYMTSTYRDQSLQVAVSTICEASKLANRVKRHIATSLPANLGEAIGRVGSLRRRLRQEDSGDEAVARRMKWLAQICEYWSLDQLAKLDDIAIEQLLKGYREDDEGYHSMQSFLEPLPPSELVSTLASSAIIPSSHTPPTSISPQPGKIILCGSGPGDPSYLTMAAYDAITKEADLVLADKIVPQEILQLVKCELRIARKFPGNTERAQNEFNRMALEAANQGKTVLRLKQGDPYLFGRGAEEVLFFRQHGYEPIVLAGLTSAMAAPLLAGISVTHRNTASQCLITTATGKQGSRIALPQYSSTRTDIFLMSIHRLNDLVQELTEQHSYPPDIPTAIIERAGCVDQRCIWAPLNGIVQELERCGGSLPPGLLVVGWSVGVLRPVDLPVSGVGATMGAVNPSRRENISNTLPKAVPDQLLGLHDPHGLW</sequence>
<dbReference type="CDD" id="cd11642">
    <property type="entry name" value="SUMT"/>
    <property type="match status" value="1"/>
</dbReference>
<evidence type="ECO:0000259" key="13">
    <source>
        <dbReference type="Pfam" id="PF00590"/>
    </source>
</evidence>
<dbReference type="NCBIfam" id="TIGR01470">
    <property type="entry name" value="cysG_Nterm"/>
    <property type="match status" value="1"/>
</dbReference>
<keyword evidence="9" id="KW-0456">Lyase</keyword>
<keyword evidence="6" id="KW-0949">S-adenosyl-L-methionine</keyword>
<dbReference type="Proteomes" id="UP000242875">
    <property type="component" value="Unassembled WGS sequence"/>
</dbReference>
<dbReference type="InterPro" id="IPR014776">
    <property type="entry name" value="4pyrrole_Mease_sub2"/>
</dbReference>
<comment type="pathway">
    <text evidence="1">Porphyrin-containing compound metabolism; siroheme biosynthesis; sirohydrochlorin from precorrin-2: step 1/1.</text>
</comment>
<evidence type="ECO:0000256" key="10">
    <source>
        <dbReference type="ARBA" id="ARBA00023244"/>
    </source>
</evidence>
<dbReference type="OrthoDB" id="508204at2759"/>
<dbReference type="InterPro" id="IPR006367">
    <property type="entry name" value="Sirohaem_synthase_N"/>
</dbReference>
<proteinExistence type="predicted"/>
<dbReference type="GO" id="GO:0004851">
    <property type="term" value="F:uroporphyrin-III C-methyltransferase activity"/>
    <property type="evidence" value="ECO:0007669"/>
    <property type="project" value="EnsemblFungi"/>
</dbReference>
<evidence type="ECO:0000256" key="8">
    <source>
        <dbReference type="ARBA" id="ARBA00023027"/>
    </source>
</evidence>
<dbReference type="Gene3D" id="3.40.1010.10">
    <property type="entry name" value="Cobalt-precorrin-4 Transmethylase, Domain 1"/>
    <property type="match status" value="1"/>
</dbReference>
<evidence type="ECO:0000256" key="11">
    <source>
        <dbReference type="ARBA" id="ARBA00023268"/>
    </source>
</evidence>
<evidence type="ECO:0000259" key="14">
    <source>
        <dbReference type="Pfam" id="PF14823"/>
    </source>
</evidence>
<dbReference type="GO" id="GO:0016829">
    <property type="term" value="F:lyase activity"/>
    <property type="evidence" value="ECO:0007669"/>
    <property type="project" value="UniProtKB-KW"/>
</dbReference>
<dbReference type="GO" id="GO:0019354">
    <property type="term" value="P:siroheme biosynthetic process"/>
    <property type="evidence" value="ECO:0007669"/>
    <property type="project" value="UniProtKB-UniPathway"/>
</dbReference>
<name>A0A261Y528_9FUNG</name>
<dbReference type="FunFam" id="3.40.1010.10:FF:000006">
    <property type="entry name" value="Siroheme synthase, putative"/>
    <property type="match status" value="1"/>
</dbReference>
<dbReference type="GO" id="GO:0032259">
    <property type="term" value="P:methylation"/>
    <property type="evidence" value="ECO:0007669"/>
    <property type="project" value="UniProtKB-KW"/>
</dbReference>
<dbReference type="InterPro" id="IPR000878">
    <property type="entry name" value="4pyrrol_Mease"/>
</dbReference>
<evidence type="ECO:0000256" key="7">
    <source>
        <dbReference type="ARBA" id="ARBA00023002"/>
    </source>
</evidence>
<keyword evidence="16" id="KW-1185">Reference proteome</keyword>
<dbReference type="SUPFAM" id="SSF53790">
    <property type="entry name" value="Tetrapyrrole methylase"/>
    <property type="match status" value="1"/>
</dbReference>
<dbReference type="Pfam" id="PF14823">
    <property type="entry name" value="Sirohm_synth_C"/>
    <property type="match status" value="1"/>
</dbReference>
<keyword evidence="8" id="KW-0520">NAD</keyword>
<comment type="catalytic activity">
    <reaction evidence="12">
        <text>precorrin-2 + NAD(+) = sirohydrochlorin + NADH + 2 H(+)</text>
        <dbReference type="Rhea" id="RHEA:15613"/>
        <dbReference type="ChEBI" id="CHEBI:15378"/>
        <dbReference type="ChEBI" id="CHEBI:57540"/>
        <dbReference type="ChEBI" id="CHEBI:57945"/>
        <dbReference type="ChEBI" id="CHEBI:58351"/>
        <dbReference type="ChEBI" id="CHEBI:58827"/>
        <dbReference type="EC" id="1.3.1.76"/>
    </reaction>
</comment>
<dbReference type="Pfam" id="PF13241">
    <property type="entry name" value="NAD_binding_7"/>
    <property type="match status" value="1"/>
</dbReference>
<dbReference type="InterPro" id="IPR014777">
    <property type="entry name" value="4pyrrole_Mease_sub1"/>
</dbReference>
<dbReference type="EMBL" id="MVBO01000010">
    <property type="protein sequence ID" value="OZJ05740.1"/>
    <property type="molecule type" value="Genomic_DNA"/>
</dbReference>
<dbReference type="Gene3D" id="1.10.3280.10">
    <property type="entry name" value="Siroheme synthase, domain 3"/>
    <property type="match status" value="1"/>
</dbReference>
<dbReference type="InterPro" id="IPR035996">
    <property type="entry name" value="4pyrrol_Methylase_sf"/>
</dbReference>
<dbReference type="UniPathway" id="UPA00262">
    <property type="reaction ID" value="UER00222"/>
</dbReference>
<dbReference type="InterPro" id="IPR006366">
    <property type="entry name" value="CobA/CysG_C"/>
</dbReference>
<evidence type="ECO:0000256" key="12">
    <source>
        <dbReference type="ARBA" id="ARBA00047561"/>
    </source>
</evidence>
<feature type="domain" description="Siroheme biosynthesis protein Met8 C-terminal" evidence="14">
    <location>
        <begin position="158"/>
        <end position="222"/>
    </location>
</feature>
<dbReference type="GO" id="GO:0043115">
    <property type="term" value="F:precorrin-2 dehydrogenase activity"/>
    <property type="evidence" value="ECO:0007669"/>
    <property type="project" value="UniProtKB-EC"/>
</dbReference>
<dbReference type="PANTHER" id="PTHR45790:SF6">
    <property type="entry name" value="UROPORPHYRINOGEN-III C-METHYLTRANSFERASE"/>
    <property type="match status" value="1"/>
</dbReference>
<dbReference type="Gene3D" id="3.30.950.10">
    <property type="entry name" value="Methyltransferase, Cobalt-precorrin-4 Transmethylase, Domain 2"/>
    <property type="match status" value="1"/>
</dbReference>
<feature type="domain" description="Tetrapyrrole methylase" evidence="13">
    <location>
        <begin position="267"/>
        <end position="471"/>
    </location>
</feature>
<evidence type="ECO:0000313" key="16">
    <source>
        <dbReference type="Proteomes" id="UP000242875"/>
    </source>
</evidence>
<dbReference type="InterPro" id="IPR028162">
    <property type="entry name" value="Met8_C"/>
</dbReference>
<gene>
    <name evidence="15" type="ORF">BZG36_01318</name>
</gene>
<accession>A0A261Y528</accession>
<keyword evidence="3" id="KW-0169">Cobalamin biosynthesis</keyword>
<keyword evidence="11" id="KW-0511">Multifunctional enzyme</keyword>
<protein>
    <recommendedName>
        <fullName evidence="2">precorrin-2 dehydrogenase</fullName>
        <ecNumber evidence="2">1.3.1.76</ecNumber>
    </recommendedName>
</protein>
<evidence type="ECO:0000256" key="5">
    <source>
        <dbReference type="ARBA" id="ARBA00022679"/>
    </source>
</evidence>
<keyword evidence="4" id="KW-0489">Methyltransferase</keyword>
<evidence type="ECO:0000256" key="2">
    <source>
        <dbReference type="ARBA" id="ARBA00012400"/>
    </source>
</evidence>
<reference evidence="15 16" key="1">
    <citation type="journal article" date="2017" name="Mycologia">
        <title>Bifiguratus adelaidae, gen. et sp. nov., a new member of Mucoromycotina in endophytic and soil-dwelling habitats.</title>
        <authorList>
            <person name="Torres-Cruz T.J."/>
            <person name="Billingsley Tobias T.L."/>
            <person name="Almatruk M."/>
            <person name="Hesse C."/>
            <person name="Kuske C.R."/>
            <person name="Desiro A."/>
            <person name="Benucci G.M."/>
            <person name="Bonito G."/>
            <person name="Stajich J.E."/>
            <person name="Dunlap C."/>
            <person name="Arnold A.E."/>
            <person name="Porras-Alfaro A."/>
        </authorList>
    </citation>
    <scope>NUCLEOTIDE SEQUENCE [LARGE SCALE GENOMIC DNA]</scope>
    <source>
        <strain evidence="15 16">AZ0501</strain>
    </source>
</reference>
<dbReference type="InterPro" id="IPR036291">
    <property type="entry name" value="NAD(P)-bd_dom_sf"/>
</dbReference>
<dbReference type="AlphaFoldDB" id="A0A261Y528"/>
<evidence type="ECO:0000256" key="9">
    <source>
        <dbReference type="ARBA" id="ARBA00023239"/>
    </source>
</evidence>
<dbReference type="InterPro" id="IPR050161">
    <property type="entry name" value="Siro_Cobalamin_biosynth"/>
</dbReference>
<dbReference type="PANTHER" id="PTHR45790">
    <property type="entry name" value="SIROHEME SYNTHASE-RELATED"/>
    <property type="match status" value="1"/>
</dbReference>
<keyword evidence="10" id="KW-0627">Porphyrin biosynthesis</keyword>
<dbReference type="Pfam" id="PF00590">
    <property type="entry name" value="TP_methylase"/>
    <property type="match status" value="1"/>
</dbReference>
<dbReference type="EC" id="1.3.1.76" evidence="2"/>
<evidence type="ECO:0000313" key="15">
    <source>
        <dbReference type="EMBL" id="OZJ05740.1"/>
    </source>
</evidence>